<dbReference type="AlphaFoldDB" id="A0A016T7D4"/>
<keyword evidence="3" id="KW-1185">Reference proteome</keyword>
<proteinExistence type="predicted"/>
<organism evidence="2 3">
    <name type="scientific">Ancylostoma ceylanicum</name>
    <dbReference type="NCBI Taxonomy" id="53326"/>
    <lineage>
        <taxon>Eukaryota</taxon>
        <taxon>Metazoa</taxon>
        <taxon>Ecdysozoa</taxon>
        <taxon>Nematoda</taxon>
        <taxon>Chromadorea</taxon>
        <taxon>Rhabditida</taxon>
        <taxon>Rhabditina</taxon>
        <taxon>Rhabditomorpha</taxon>
        <taxon>Strongyloidea</taxon>
        <taxon>Ancylostomatidae</taxon>
        <taxon>Ancylostomatinae</taxon>
        <taxon>Ancylostoma</taxon>
    </lineage>
</organism>
<protein>
    <submittedName>
        <fullName evidence="2">Uncharacterized protein</fullName>
    </submittedName>
</protein>
<dbReference type="EMBL" id="JARK01001466">
    <property type="protein sequence ID" value="EYB98519.1"/>
    <property type="molecule type" value="Genomic_DNA"/>
</dbReference>
<evidence type="ECO:0000313" key="2">
    <source>
        <dbReference type="EMBL" id="EYB98519.1"/>
    </source>
</evidence>
<feature type="chain" id="PRO_5001487161" evidence="1">
    <location>
        <begin position="32"/>
        <end position="70"/>
    </location>
</feature>
<reference evidence="3" key="1">
    <citation type="journal article" date="2015" name="Nat. Genet.">
        <title>The genome and transcriptome of the zoonotic hookworm Ancylostoma ceylanicum identify infection-specific gene families.</title>
        <authorList>
            <person name="Schwarz E.M."/>
            <person name="Hu Y."/>
            <person name="Antoshechkin I."/>
            <person name="Miller M.M."/>
            <person name="Sternberg P.W."/>
            <person name="Aroian R.V."/>
        </authorList>
    </citation>
    <scope>NUCLEOTIDE SEQUENCE</scope>
    <source>
        <strain evidence="3">HY135</strain>
    </source>
</reference>
<dbReference type="Proteomes" id="UP000024635">
    <property type="component" value="Unassembled WGS sequence"/>
</dbReference>
<feature type="signal peptide" evidence="1">
    <location>
        <begin position="1"/>
        <end position="31"/>
    </location>
</feature>
<sequence length="70" mass="7896">NLSVCKMIIVCLPCLSCLLTILLCLVESGHSNYRLIMDMPGVAASSKANAQYSDVEDRDIRRTWITHRRT</sequence>
<keyword evidence="1" id="KW-0732">Signal</keyword>
<comment type="caution">
    <text evidence="2">The sequence shown here is derived from an EMBL/GenBank/DDBJ whole genome shotgun (WGS) entry which is preliminary data.</text>
</comment>
<gene>
    <name evidence="2" type="primary">Acey_s0130.g1518</name>
    <name evidence="2" type="ORF">Y032_0130g1518</name>
</gene>
<name>A0A016T7D4_9BILA</name>
<evidence type="ECO:0000313" key="3">
    <source>
        <dbReference type="Proteomes" id="UP000024635"/>
    </source>
</evidence>
<evidence type="ECO:0000256" key="1">
    <source>
        <dbReference type="SAM" id="SignalP"/>
    </source>
</evidence>
<feature type="non-terminal residue" evidence="2">
    <location>
        <position position="1"/>
    </location>
</feature>
<accession>A0A016T7D4</accession>